<dbReference type="HOGENOM" id="CLU_000288_47_3_11"/>
<comment type="caution">
    <text evidence="2">The sequence shown here is derived from an EMBL/GenBank/DDBJ whole genome shotgun (WGS) entry which is preliminary data.</text>
</comment>
<feature type="domain" description="Thioredoxin-like fold" evidence="1">
    <location>
        <begin position="47"/>
        <end position="128"/>
    </location>
</feature>
<dbReference type="Pfam" id="PF13462">
    <property type="entry name" value="Thioredoxin_4"/>
    <property type="match status" value="1"/>
</dbReference>
<evidence type="ECO:0000313" key="2">
    <source>
        <dbReference type="EMBL" id="EJZ07785.1"/>
    </source>
</evidence>
<name>K0URZ4_MYCVA</name>
<sequence length="228" mass="24552">MHWIRPLAVLGTFGLLTTALGCTTEVSGQARMDAAAAPLALTEDGFGIVAGFDDAPAKIEIFTEPQCMHCGDLQFNYGDQLAYHITVGALQVTYRPLTFLDQTYDGYSADVANAMFLAADAVDNSAATGTQLQRFVHELWVNQQPGGPSFTADELRGMAADAGIPHAVTDHIVAGGEAVDIVEMDDTNFDLLFDIDRVDTGTPTVFDLNAEEKLDIYDVDWLTELVAS</sequence>
<evidence type="ECO:0000313" key="3">
    <source>
        <dbReference type="Proteomes" id="UP000006072"/>
    </source>
</evidence>
<organism evidence="2 3">
    <name type="scientific">Mycolicibacterium vaccae ATCC 25954</name>
    <dbReference type="NCBI Taxonomy" id="1194972"/>
    <lineage>
        <taxon>Bacteria</taxon>
        <taxon>Bacillati</taxon>
        <taxon>Actinomycetota</taxon>
        <taxon>Actinomycetes</taxon>
        <taxon>Mycobacteriales</taxon>
        <taxon>Mycobacteriaceae</taxon>
        <taxon>Mycolicibacterium</taxon>
    </lineage>
</organism>
<keyword evidence="3" id="KW-1185">Reference proteome</keyword>
<dbReference type="InterPro" id="IPR012336">
    <property type="entry name" value="Thioredoxin-like_fold"/>
</dbReference>
<dbReference type="InterPro" id="IPR036249">
    <property type="entry name" value="Thioredoxin-like_sf"/>
</dbReference>
<protein>
    <recommendedName>
        <fullName evidence="1">Thioredoxin-like fold domain-containing protein</fullName>
    </recommendedName>
</protein>
<dbReference type="eggNOG" id="COG1651">
    <property type="taxonomic scope" value="Bacteria"/>
</dbReference>
<dbReference type="EMBL" id="ALQA01000039">
    <property type="protein sequence ID" value="EJZ07785.1"/>
    <property type="molecule type" value="Genomic_DNA"/>
</dbReference>
<accession>K0URZ4</accession>
<evidence type="ECO:0000259" key="1">
    <source>
        <dbReference type="Pfam" id="PF13462"/>
    </source>
</evidence>
<dbReference type="AlphaFoldDB" id="K0URZ4"/>
<dbReference type="PROSITE" id="PS51257">
    <property type="entry name" value="PROKAR_LIPOPROTEIN"/>
    <property type="match status" value="1"/>
</dbReference>
<dbReference type="Gene3D" id="3.40.30.10">
    <property type="entry name" value="Glutaredoxin"/>
    <property type="match status" value="1"/>
</dbReference>
<dbReference type="PATRIC" id="fig|1194972.3.peg.3538"/>
<dbReference type="RefSeq" id="WP_003932645.1">
    <property type="nucleotide sequence ID" value="NZ_JH814697.1"/>
</dbReference>
<dbReference type="Proteomes" id="UP000006072">
    <property type="component" value="Unassembled WGS sequence"/>
</dbReference>
<reference evidence="2 3" key="1">
    <citation type="journal article" date="2012" name="J. Bacteriol.">
        <title>Complete Genome Sequence of Mycobacterium vaccae Type Strain ATCC 25954.</title>
        <authorList>
            <person name="Ho Y.S."/>
            <person name="Adroub S.A."/>
            <person name="Abadi M."/>
            <person name="Al Alwan B."/>
            <person name="Alkhateeb R."/>
            <person name="Gao G."/>
            <person name="Ragab A."/>
            <person name="Ali S."/>
            <person name="van Soolingen D."/>
            <person name="Bitter W."/>
            <person name="Pain A."/>
            <person name="Abdallah A.M."/>
        </authorList>
    </citation>
    <scope>NUCLEOTIDE SEQUENCE [LARGE SCALE GENOMIC DNA]</scope>
    <source>
        <strain evidence="2 3">ATCC 25954</strain>
    </source>
</reference>
<proteinExistence type="predicted"/>
<dbReference type="SUPFAM" id="SSF52833">
    <property type="entry name" value="Thioredoxin-like"/>
    <property type="match status" value="1"/>
</dbReference>
<gene>
    <name evidence="2" type="ORF">MVAC_17758</name>
</gene>